<feature type="compositionally biased region" description="Pro residues" evidence="4">
    <location>
        <begin position="318"/>
        <end position="337"/>
    </location>
</feature>
<feature type="region of interest" description="Disordered" evidence="4">
    <location>
        <begin position="318"/>
        <end position="352"/>
    </location>
</feature>
<keyword evidence="2" id="KW-0067">ATP-binding</keyword>
<evidence type="ECO:0000313" key="6">
    <source>
        <dbReference type="EMBL" id="GAA2111655.1"/>
    </source>
</evidence>
<evidence type="ECO:0000256" key="2">
    <source>
        <dbReference type="ARBA" id="ARBA00022806"/>
    </source>
</evidence>
<evidence type="ECO:0000256" key="1">
    <source>
        <dbReference type="ARBA" id="ARBA00022763"/>
    </source>
</evidence>
<keyword evidence="2" id="KW-0347">Helicase</keyword>
<dbReference type="GO" id="GO:0004527">
    <property type="term" value="F:exonuclease activity"/>
    <property type="evidence" value="ECO:0007669"/>
    <property type="project" value="UniProtKB-KW"/>
</dbReference>
<keyword evidence="1" id="KW-0227">DNA damage</keyword>
<dbReference type="InterPro" id="IPR011604">
    <property type="entry name" value="PDDEXK-like_dom_sf"/>
</dbReference>
<feature type="compositionally biased region" description="Gly residues" evidence="4">
    <location>
        <begin position="132"/>
        <end position="143"/>
    </location>
</feature>
<sequence>MSTRTDTGNHPVDPVPPPPGEDARPDGPRAPAPPQALSPSRAADFMTCPLMYRYRVIDRLPEKPRASAARGTLVHAVLERLFDAPAAERTPPRARALVAPAWERMLADRPELAELFTDGADETDGAGAAAPDGGGGDGGGGDGDGPDGAAARLAEWLAGAEQLVERWFTLEDPVRLEPAERELFVETVLASGLKLRGVIDRVDVAPTGEVRVVDYKTGKAPPPEYAADALFQIKFYALVLWRLRGSVPRRLQLVYLGSGDVLTYDPDAADLRGVERKVHALWQAIQRATESGDWRPRPGRLCDWCDFKAACPSFGGTPPPYPLPVPDPAAPGLPQPRPAGDGDAGQGRMDTA</sequence>
<feature type="region of interest" description="Disordered" evidence="4">
    <location>
        <begin position="121"/>
        <end position="149"/>
    </location>
</feature>
<dbReference type="RefSeq" id="WP_344288149.1">
    <property type="nucleotide sequence ID" value="NZ_BAAAPF010000013.1"/>
</dbReference>
<keyword evidence="6" id="KW-0540">Nuclease</keyword>
<dbReference type="Proteomes" id="UP001500443">
    <property type="component" value="Unassembled WGS sequence"/>
</dbReference>
<keyword evidence="3" id="KW-0234">DNA repair</keyword>
<dbReference type="SUPFAM" id="SSF52980">
    <property type="entry name" value="Restriction endonuclease-like"/>
    <property type="match status" value="1"/>
</dbReference>
<proteinExistence type="predicted"/>
<dbReference type="InterPro" id="IPR038726">
    <property type="entry name" value="PDDEXK_AddAB-type"/>
</dbReference>
<name>A0ABN2XJN8_9ACTN</name>
<evidence type="ECO:0000256" key="4">
    <source>
        <dbReference type="SAM" id="MobiDB-lite"/>
    </source>
</evidence>
<keyword evidence="2" id="KW-0547">Nucleotide-binding</keyword>
<dbReference type="EMBL" id="BAAAPF010000013">
    <property type="protein sequence ID" value="GAA2111655.1"/>
    <property type="molecule type" value="Genomic_DNA"/>
</dbReference>
<dbReference type="InterPro" id="IPR011335">
    <property type="entry name" value="Restrct_endonuc-II-like"/>
</dbReference>
<feature type="region of interest" description="Disordered" evidence="4">
    <location>
        <begin position="1"/>
        <end position="42"/>
    </location>
</feature>
<dbReference type="Pfam" id="PF12705">
    <property type="entry name" value="PDDEXK_1"/>
    <property type="match status" value="1"/>
</dbReference>
<organism evidence="6 7">
    <name type="scientific">Streptomyces synnematoformans</name>
    <dbReference type="NCBI Taxonomy" id="415721"/>
    <lineage>
        <taxon>Bacteria</taxon>
        <taxon>Bacillati</taxon>
        <taxon>Actinomycetota</taxon>
        <taxon>Actinomycetes</taxon>
        <taxon>Kitasatosporales</taxon>
        <taxon>Streptomycetaceae</taxon>
        <taxon>Streptomyces</taxon>
    </lineage>
</organism>
<keyword evidence="6" id="KW-0378">Hydrolase</keyword>
<dbReference type="Gene3D" id="3.90.320.10">
    <property type="match status" value="1"/>
</dbReference>
<gene>
    <name evidence="6" type="ORF">GCM10009802_09380</name>
</gene>
<feature type="domain" description="PD-(D/E)XK endonuclease-like" evidence="5">
    <location>
        <begin position="37"/>
        <end position="312"/>
    </location>
</feature>
<comment type="caution">
    <text evidence="6">The sequence shown here is derived from an EMBL/GenBank/DDBJ whole genome shotgun (WGS) entry which is preliminary data.</text>
</comment>
<keyword evidence="7" id="KW-1185">Reference proteome</keyword>
<accession>A0ABN2XJN8</accession>
<protein>
    <submittedName>
        <fullName evidence="6">RecB family exonuclease</fullName>
    </submittedName>
</protein>
<evidence type="ECO:0000259" key="5">
    <source>
        <dbReference type="Pfam" id="PF12705"/>
    </source>
</evidence>
<keyword evidence="6" id="KW-0269">Exonuclease</keyword>
<reference evidence="6 7" key="1">
    <citation type="journal article" date="2019" name="Int. J. Syst. Evol. Microbiol.">
        <title>The Global Catalogue of Microorganisms (GCM) 10K type strain sequencing project: providing services to taxonomists for standard genome sequencing and annotation.</title>
        <authorList>
            <consortium name="The Broad Institute Genomics Platform"/>
            <consortium name="The Broad Institute Genome Sequencing Center for Infectious Disease"/>
            <person name="Wu L."/>
            <person name="Ma J."/>
        </authorList>
    </citation>
    <scope>NUCLEOTIDE SEQUENCE [LARGE SCALE GENOMIC DNA]</scope>
    <source>
        <strain evidence="6 7">JCM 15481</strain>
    </source>
</reference>
<evidence type="ECO:0000256" key="3">
    <source>
        <dbReference type="ARBA" id="ARBA00023204"/>
    </source>
</evidence>
<evidence type="ECO:0000313" key="7">
    <source>
        <dbReference type="Proteomes" id="UP001500443"/>
    </source>
</evidence>